<organism evidence="2 3">
    <name type="scientific">Flavobacterium procerum</name>
    <dbReference type="NCBI Taxonomy" id="1455569"/>
    <lineage>
        <taxon>Bacteria</taxon>
        <taxon>Pseudomonadati</taxon>
        <taxon>Bacteroidota</taxon>
        <taxon>Flavobacteriia</taxon>
        <taxon>Flavobacteriales</taxon>
        <taxon>Flavobacteriaceae</taxon>
        <taxon>Flavobacterium</taxon>
    </lineage>
</organism>
<feature type="chain" id="PRO_5045376268" evidence="1">
    <location>
        <begin position="21"/>
        <end position="422"/>
    </location>
</feature>
<dbReference type="Proteomes" id="UP001589734">
    <property type="component" value="Unassembled WGS sequence"/>
</dbReference>
<dbReference type="PANTHER" id="PTHR44395">
    <property type="match status" value="1"/>
</dbReference>
<dbReference type="RefSeq" id="WP_379686161.1">
    <property type="nucleotide sequence ID" value="NZ_JBHLYW010000007.1"/>
</dbReference>
<evidence type="ECO:0000313" key="2">
    <source>
        <dbReference type="EMBL" id="MFC0077112.1"/>
    </source>
</evidence>
<keyword evidence="3" id="KW-1185">Reference proteome</keyword>
<comment type="caution">
    <text evidence="2">The sequence shown here is derived from an EMBL/GenBank/DDBJ whole genome shotgun (WGS) entry which is preliminary data.</text>
</comment>
<proteinExistence type="predicted"/>
<keyword evidence="1" id="KW-0732">Signal</keyword>
<gene>
    <name evidence="2" type="ORF">ACFFLS_08670</name>
</gene>
<dbReference type="InterPro" id="IPR019734">
    <property type="entry name" value="TPR_rpt"/>
</dbReference>
<dbReference type="EMBL" id="JBHLYW010000007">
    <property type="protein sequence ID" value="MFC0077112.1"/>
    <property type="molecule type" value="Genomic_DNA"/>
</dbReference>
<sequence length="422" mass="46498">MKSRYVIFASALLISAAAFAQKDQIKNAEKALKGGDAQGAITILNDAENMVANAKDTEQAQFYFVKGNAYLDLANKKVEESKNLSLSAESYKKLIDIEKASGKQKYSTQAATSITDIKGKLINSAIADTQSNKNAEGSKKLYDAYLLDKKDTINLYYAASTAVNGQDFDAALKMYEELKEINYSGKGTSYTAVDKASGTEVGFSNAKERDLALKLGTHEKPKTETIPSKRGEIYKNLALILVQKGRTEDAKKAIADARKTNPDDSSLILTEANLYLETKDYEKYKVLVNEALQKDPNNADLVFNLGVISAGAKNNADAEKYYLKTIEINPAYANAYINLSVLKLEAEKPIIDEMNKLGTSAKDMKRYDELKVKRENVFKSVIPYLKKANDLDPKNEDIAKTLIGVYNALEMTAEAKAVKAKM</sequence>
<protein>
    <submittedName>
        <fullName evidence="2">Tetratricopeptide repeat protein</fullName>
    </submittedName>
</protein>
<dbReference type="Gene3D" id="1.25.40.10">
    <property type="entry name" value="Tetratricopeptide repeat domain"/>
    <property type="match status" value="1"/>
</dbReference>
<dbReference type="SUPFAM" id="SSF48452">
    <property type="entry name" value="TPR-like"/>
    <property type="match status" value="1"/>
</dbReference>
<evidence type="ECO:0000313" key="3">
    <source>
        <dbReference type="Proteomes" id="UP001589734"/>
    </source>
</evidence>
<accession>A0ABV6BST6</accession>
<feature type="signal peptide" evidence="1">
    <location>
        <begin position="1"/>
        <end position="20"/>
    </location>
</feature>
<dbReference type="SMART" id="SM00028">
    <property type="entry name" value="TPR"/>
    <property type="match status" value="3"/>
</dbReference>
<reference evidence="2 3" key="1">
    <citation type="submission" date="2024-09" db="EMBL/GenBank/DDBJ databases">
        <authorList>
            <person name="Sun Q."/>
            <person name="Mori K."/>
        </authorList>
    </citation>
    <scope>NUCLEOTIDE SEQUENCE [LARGE SCALE GENOMIC DNA]</scope>
    <source>
        <strain evidence="2 3">CGMCC 1.12926</strain>
    </source>
</reference>
<dbReference type="InterPro" id="IPR011990">
    <property type="entry name" value="TPR-like_helical_dom_sf"/>
</dbReference>
<name>A0ABV6BST6_9FLAO</name>
<dbReference type="Pfam" id="PF13432">
    <property type="entry name" value="TPR_16"/>
    <property type="match status" value="1"/>
</dbReference>
<evidence type="ECO:0000256" key="1">
    <source>
        <dbReference type="SAM" id="SignalP"/>
    </source>
</evidence>
<dbReference type="PANTHER" id="PTHR44395:SF1">
    <property type="entry name" value="PROTEIN O-MANNOSYL-TRANSFERASE TMTC3"/>
    <property type="match status" value="1"/>
</dbReference>